<dbReference type="PROSITE" id="PS00018">
    <property type="entry name" value="EF_HAND_1"/>
    <property type="match status" value="1"/>
</dbReference>
<dbReference type="Gene3D" id="3.80.10.10">
    <property type="entry name" value="Ribonuclease Inhibitor"/>
    <property type="match status" value="2"/>
</dbReference>
<dbReference type="InterPro" id="IPR052394">
    <property type="entry name" value="LRR-containing"/>
</dbReference>
<keyword evidence="2" id="KW-0812">Transmembrane</keyword>
<dbReference type="PANTHER" id="PTHR24114">
    <property type="entry name" value="LEUCINE RICH REPEAT FAMILY PROTEIN"/>
    <property type="match status" value="1"/>
</dbReference>
<dbReference type="EMBL" id="VSWD01000006">
    <property type="protein sequence ID" value="KAK3099243.1"/>
    <property type="molecule type" value="Genomic_DNA"/>
</dbReference>
<accession>A0AA89C2Y5</accession>
<dbReference type="AlphaFoldDB" id="A0AA89C2Y5"/>
<reference evidence="4" key="1">
    <citation type="submission" date="2019-08" db="EMBL/GenBank/DDBJ databases">
        <title>The improved chromosome-level genome for the pearl oyster Pinctada fucata martensii using PacBio sequencing and Hi-C.</title>
        <authorList>
            <person name="Zheng Z."/>
        </authorList>
    </citation>
    <scope>NUCLEOTIDE SEQUENCE</scope>
    <source>
        <strain evidence="4">ZZ-2019</strain>
        <tissue evidence="4">Adductor muscle</tissue>
    </source>
</reference>
<dbReference type="Pfam" id="PF13405">
    <property type="entry name" value="EF-hand_6"/>
    <property type="match status" value="1"/>
</dbReference>
<dbReference type="InterPro" id="IPR011992">
    <property type="entry name" value="EF-hand-dom_pair"/>
</dbReference>
<dbReference type="SUPFAM" id="SSF52047">
    <property type="entry name" value="RNI-like"/>
    <property type="match status" value="1"/>
</dbReference>
<feature type="domain" description="EF-hand" evidence="3">
    <location>
        <begin position="193"/>
        <end position="228"/>
    </location>
</feature>
<dbReference type="Proteomes" id="UP001186944">
    <property type="component" value="Unassembled WGS sequence"/>
</dbReference>
<proteinExistence type="predicted"/>
<dbReference type="InterPro" id="IPR032675">
    <property type="entry name" value="LRR_dom_sf"/>
</dbReference>
<evidence type="ECO:0000313" key="5">
    <source>
        <dbReference type="Proteomes" id="UP001186944"/>
    </source>
</evidence>
<keyword evidence="2" id="KW-1133">Transmembrane helix</keyword>
<keyword evidence="2" id="KW-0472">Membrane</keyword>
<evidence type="ECO:0000256" key="2">
    <source>
        <dbReference type="SAM" id="Phobius"/>
    </source>
</evidence>
<dbReference type="InterPro" id="IPR001611">
    <property type="entry name" value="Leu-rich_rpt"/>
</dbReference>
<evidence type="ECO:0000313" key="4">
    <source>
        <dbReference type="EMBL" id="KAK3099243.1"/>
    </source>
</evidence>
<comment type="caution">
    <text evidence="4">The sequence shown here is derived from an EMBL/GenBank/DDBJ whole genome shotgun (WGS) entry which is preliminary data.</text>
</comment>
<dbReference type="InterPro" id="IPR002048">
    <property type="entry name" value="EF_hand_dom"/>
</dbReference>
<evidence type="ECO:0000259" key="3">
    <source>
        <dbReference type="PROSITE" id="PS50222"/>
    </source>
</evidence>
<organism evidence="4 5">
    <name type="scientific">Pinctada imbricata</name>
    <name type="common">Atlantic pearl-oyster</name>
    <name type="synonym">Pinctada martensii</name>
    <dbReference type="NCBI Taxonomy" id="66713"/>
    <lineage>
        <taxon>Eukaryota</taxon>
        <taxon>Metazoa</taxon>
        <taxon>Spiralia</taxon>
        <taxon>Lophotrochozoa</taxon>
        <taxon>Mollusca</taxon>
        <taxon>Bivalvia</taxon>
        <taxon>Autobranchia</taxon>
        <taxon>Pteriomorphia</taxon>
        <taxon>Pterioida</taxon>
        <taxon>Pterioidea</taxon>
        <taxon>Pteriidae</taxon>
        <taxon>Pinctada</taxon>
    </lineage>
</organism>
<dbReference type="InterPro" id="IPR018247">
    <property type="entry name" value="EF_Hand_1_Ca_BS"/>
</dbReference>
<dbReference type="SMART" id="SM00368">
    <property type="entry name" value="LRR_RI"/>
    <property type="match status" value="4"/>
</dbReference>
<feature type="non-terminal residue" evidence="4">
    <location>
        <position position="1"/>
    </location>
</feature>
<keyword evidence="1" id="KW-0106">Calcium</keyword>
<evidence type="ECO:0000256" key="1">
    <source>
        <dbReference type="ARBA" id="ARBA00022837"/>
    </source>
</evidence>
<dbReference type="Pfam" id="PF13516">
    <property type="entry name" value="LRR_6"/>
    <property type="match status" value="3"/>
</dbReference>
<dbReference type="PROSITE" id="PS50222">
    <property type="entry name" value="EF_HAND_2"/>
    <property type="match status" value="1"/>
</dbReference>
<dbReference type="GO" id="GO:0005509">
    <property type="term" value="F:calcium ion binding"/>
    <property type="evidence" value="ECO:0007669"/>
    <property type="project" value="InterPro"/>
</dbReference>
<dbReference type="PANTHER" id="PTHR24114:SF50">
    <property type="entry name" value="RNI-LIKE PROTEIN"/>
    <property type="match status" value="1"/>
</dbReference>
<sequence>NRVTKHHDYDIFVCEFQRNDCIVDLDLSGNKLDEDTGCIIAPSIASNVALKRLNLSWNHIRRTGATAIAKASNVELEELDLSWNGLAEEGSRAFGTYIQKNHTLLDLNISNNRIGFRHLGLFLKGMKENDTLQTLKDVPVNNDFLELAETLRVTRNLSVIHRDPNKKMIEHVFREIKVEEYDPVLLLFEYMRQENIRLIDLFRLLDKNHDNEITHHELRDGFRVGFCNTFAFYIFIITLSLILFRPVSTLKCPFLAGCMI</sequence>
<keyword evidence="5" id="KW-1185">Reference proteome</keyword>
<name>A0AA89C2Y5_PINIB</name>
<feature type="transmembrane region" description="Helical" evidence="2">
    <location>
        <begin position="222"/>
        <end position="244"/>
    </location>
</feature>
<protein>
    <recommendedName>
        <fullName evidence="3">EF-hand domain-containing protein</fullName>
    </recommendedName>
</protein>
<gene>
    <name evidence="4" type="ORF">FSP39_001478</name>
</gene>
<dbReference type="SUPFAM" id="SSF47473">
    <property type="entry name" value="EF-hand"/>
    <property type="match status" value="1"/>
</dbReference>